<keyword evidence="3" id="KW-1185">Reference proteome</keyword>
<dbReference type="AlphaFoldDB" id="A0A8J5ZS30"/>
<dbReference type="Pfam" id="PF18038">
    <property type="entry name" value="FERM_N_2"/>
    <property type="match status" value="1"/>
</dbReference>
<dbReference type="Proteomes" id="UP000700334">
    <property type="component" value="Unassembled WGS sequence"/>
</dbReference>
<organism evidence="2 3">
    <name type="scientific">Galemys pyrenaicus</name>
    <name type="common">Iberian desman</name>
    <name type="synonym">Pyrenean desman</name>
    <dbReference type="NCBI Taxonomy" id="202257"/>
    <lineage>
        <taxon>Eukaryota</taxon>
        <taxon>Metazoa</taxon>
        <taxon>Chordata</taxon>
        <taxon>Craniata</taxon>
        <taxon>Vertebrata</taxon>
        <taxon>Euteleostomi</taxon>
        <taxon>Mammalia</taxon>
        <taxon>Eutheria</taxon>
        <taxon>Laurasiatheria</taxon>
        <taxon>Eulipotyphla</taxon>
        <taxon>Talpidae</taxon>
        <taxon>Galemys</taxon>
    </lineage>
</organism>
<protein>
    <submittedName>
        <fullName evidence="2">Protein-tyrosine kinase 2-beta</fullName>
    </submittedName>
</protein>
<comment type="caution">
    <text evidence="2">The sequence shown here is derived from an EMBL/GenBank/DDBJ whole genome shotgun (WGS) entry which is preliminary data.</text>
</comment>
<proteinExistence type="predicted"/>
<dbReference type="OrthoDB" id="9807738at2759"/>
<keyword evidence="2" id="KW-0418">Kinase</keyword>
<sequence length="131" mass="14388">MSGVPEPLSRVRVSTLHQPEGALEPVVVPVDVEKEDVRILKVCFYSNSFNPGKNFKLVKCTVHTEVQVRAPARPGPLPSPAAPRLSPGAQGTPREWCWASCRGCSPFSPLGAAMMPPFEPQVLRWSRMQLI</sequence>
<keyword evidence="2" id="KW-0808">Transferase</keyword>
<reference evidence="2" key="1">
    <citation type="journal article" date="2021" name="Evol. Appl.">
        <title>The genome of the Pyrenean desman and the effects of bottlenecks and inbreeding on the genomic landscape of an endangered species.</title>
        <authorList>
            <person name="Escoda L."/>
            <person name="Castresana J."/>
        </authorList>
    </citation>
    <scope>NUCLEOTIDE SEQUENCE</scope>
    <source>
        <strain evidence="2">IBE-C5619</strain>
    </source>
</reference>
<keyword evidence="2" id="KW-0829">Tyrosine-protein kinase</keyword>
<evidence type="ECO:0000259" key="1">
    <source>
        <dbReference type="Pfam" id="PF18038"/>
    </source>
</evidence>
<dbReference type="GO" id="GO:0004713">
    <property type="term" value="F:protein tyrosine kinase activity"/>
    <property type="evidence" value="ECO:0007669"/>
    <property type="project" value="UniProtKB-KW"/>
</dbReference>
<dbReference type="Gene3D" id="3.10.20.90">
    <property type="entry name" value="Phosphatidylinositol 3-kinase Catalytic Subunit, Chain A, domain 1"/>
    <property type="match status" value="1"/>
</dbReference>
<evidence type="ECO:0000313" key="3">
    <source>
        <dbReference type="Proteomes" id="UP000700334"/>
    </source>
</evidence>
<feature type="domain" description="Focal adhesion kinase N-terminal" evidence="1">
    <location>
        <begin position="38"/>
        <end position="67"/>
    </location>
</feature>
<evidence type="ECO:0000313" key="2">
    <source>
        <dbReference type="EMBL" id="KAG8506323.1"/>
    </source>
</evidence>
<gene>
    <name evidence="2" type="ORF">J0S82_015170</name>
</gene>
<dbReference type="InterPro" id="IPR041390">
    <property type="entry name" value="FADK_N"/>
</dbReference>
<accession>A0A8J5ZS30</accession>
<name>A0A8J5ZS30_GALPY</name>
<dbReference type="EMBL" id="JAGFMF010012163">
    <property type="protein sequence ID" value="KAG8506323.1"/>
    <property type="molecule type" value="Genomic_DNA"/>
</dbReference>